<name>A0A9X4AXA6_9BACT</name>
<dbReference type="GO" id="GO:0004519">
    <property type="term" value="F:endonuclease activity"/>
    <property type="evidence" value="ECO:0007669"/>
    <property type="project" value="UniProtKB-KW"/>
</dbReference>
<evidence type="ECO:0000259" key="5">
    <source>
        <dbReference type="Pfam" id="PF01420"/>
    </source>
</evidence>
<gene>
    <name evidence="6" type="ORF">KEG57_47415</name>
</gene>
<organism evidence="6 7">
    <name type="scientific">Polyangium jinanense</name>
    <dbReference type="NCBI Taxonomy" id="2829994"/>
    <lineage>
        <taxon>Bacteria</taxon>
        <taxon>Pseudomonadati</taxon>
        <taxon>Myxococcota</taxon>
        <taxon>Polyangia</taxon>
        <taxon>Polyangiales</taxon>
        <taxon>Polyangiaceae</taxon>
        <taxon>Polyangium</taxon>
    </lineage>
</organism>
<comment type="caution">
    <text evidence="6">The sequence shown here is derived from an EMBL/GenBank/DDBJ whole genome shotgun (WGS) entry which is preliminary data.</text>
</comment>
<feature type="domain" description="Type I restriction modification DNA specificity" evidence="5">
    <location>
        <begin position="331"/>
        <end position="446"/>
    </location>
</feature>
<dbReference type="PANTHER" id="PTHR43140">
    <property type="entry name" value="TYPE-1 RESTRICTION ENZYME ECOKI SPECIFICITY PROTEIN"/>
    <property type="match status" value="1"/>
</dbReference>
<dbReference type="EC" id="3.1.21.-" evidence="6"/>
<keyword evidence="6" id="KW-0378">Hydrolase</keyword>
<dbReference type="InterPro" id="IPR051212">
    <property type="entry name" value="Type-I_RE_S_subunit"/>
</dbReference>
<keyword evidence="2" id="KW-0680">Restriction system</keyword>
<comment type="similarity">
    <text evidence="1">Belongs to the type-I restriction system S methylase family.</text>
</comment>
<dbReference type="GO" id="GO:0016787">
    <property type="term" value="F:hydrolase activity"/>
    <property type="evidence" value="ECO:0007669"/>
    <property type="project" value="UniProtKB-KW"/>
</dbReference>
<dbReference type="InterPro" id="IPR044946">
    <property type="entry name" value="Restrct_endonuc_typeI_TRD_sf"/>
</dbReference>
<feature type="compositionally biased region" description="Basic residues" evidence="4">
    <location>
        <begin position="492"/>
        <end position="501"/>
    </location>
</feature>
<evidence type="ECO:0000256" key="2">
    <source>
        <dbReference type="ARBA" id="ARBA00022747"/>
    </source>
</evidence>
<dbReference type="Gene3D" id="3.90.220.20">
    <property type="entry name" value="DNA methylase specificity domains"/>
    <property type="match status" value="2"/>
</dbReference>
<evidence type="ECO:0000313" key="7">
    <source>
        <dbReference type="Proteomes" id="UP001151081"/>
    </source>
</evidence>
<keyword evidence="6" id="KW-0540">Nuclease</keyword>
<keyword evidence="6" id="KW-0255">Endonuclease</keyword>
<dbReference type="SUPFAM" id="SSF116734">
    <property type="entry name" value="DNA methylase specificity domain"/>
    <property type="match status" value="2"/>
</dbReference>
<dbReference type="EMBL" id="JAGTJJ010000067">
    <property type="protein sequence ID" value="MDC3988189.1"/>
    <property type="molecule type" value="Genomic_DNA"/>
</dbReference>
<accession>A0A9X4AXA6</accession>
<dbReference type="GO" id="GO:0009307">
    <property type="term" value="P:DNA restriction-modification system"/>
    <property type="evidence" value="ECO:0007669"/>
    <property type="project" value="UniProtKB-KW"/>
</dbReference>
<dbReference type="RefSeq" id="WP_272459751.1">
    <property type="nucleotide sequence ID" value="NZ_JAGTJJ010000067.1"/>
</dbReference>
<proteinExistence type="inferred from homology"/>
<sequence>MMQERDLPPSWAWARFGDVAKIESNLVDPSDHQDAPHVAPNHIESGTGVLLPYTTIRSDKVTSPKHTFRPGQIVYSKIRPYLAKAVLVDFAGLCSADMYPVSSRIDASYLHRWLISPEFTELVSENQGRTLLPKVNQDALVQLPVPVPPLREQHRITAKLESLTTRSRRAKEALDAVPDLLEQFRQSVLAAAFRGDLTVAWREKTPDVEPAEVLLQRIRAERRRRWEEAELAKMRAKGKVPGDRWKAKYEEPEPVDVSELPELPEGWAWATSAELLSFVTSGSRGWAEFYSDAGPLFIRIGNLEHHTIELDLSDRQCVTPPPGAEGSRTRVEPGDVLISITADVGMVGIVRDGIGEAYVNQHIALARPVSRELSEYLALFLSTPTGGKHQLVGANRGVTKAGLGLQDITSVKVAVAPLREQAEIVAQLQRFSERIRFLSEARSKVESQLGDLDRSVLSKAFRGELVPQDPTDEPASLLLDRLRAEATDPTGKKPKRGKRHAAATAHTSD</sequence>
<evidence type="ECO:0000256" key="3">
    <source>
        <dbReference type="ARBA" id="ARBA00023125"/>
    </source>
</evidence>
<reference evidence="6 7" key="1">
    <citation type="submission" date="2021-04" db="EMBL/GenBank/DDBJ databases">
        <title>Genome analysis of Polyangium sp.</title>
        <authorList>
            <person name="Li Y."/>
            <person name="Wang J."/>
        </authorList>
    </citation>
    <scope>NUCLEOTIDE SEQUENCE [LARGE SCALE GENOMIC DNA]</scope>
    <source>
        <strain evidence="6 7">SDU14</strain>
    </source>
</reference>
<dbReference type="InterPro" id="IPR000055">
    <property type="entry name" value="Restrct_endonuc_typeI_TRD"/>
</dbReference>
<evidence type="ECO:0000256" key="4">
    <source>
        <dbReference type="SAM" id="MobiDB-lite"/>
    </source>
</evidence>
<dbReference type="GO" id="GO:0003677">
    <property type="term" value="F:DNA binding"/>
    <property type="evidence" value="ECO:0007669"/>
    <property type="project" value="UniProtKB-KW"/>
</dbReference>
<dbReference type="Pfam" id="PF01420">
    <property type="entry name" value="Methylase_S"/>
    <property type="match status" value="2"/>
</dbReference>
<dbReference type="PANTHER" id="PTHR43140:SF1">
    <property type="entry name" value="TYPE I RESTRICTION ENZYME ECOKI SPECIFICITY SUBUNIT"/>
    <property type="match status" value="1"/>
</dbReference>
<dbReference type="AlphaFoldDB" id="A0A9X4AXA6"/>
<feature type="domain" description="Type I restriction modification DNA specificity" evidence="5">
    <location>
        <begin position="11"/>
        <end position="165"/>
    </location>
</feature>
<keyword evidence="3" id="KW-0238">DNA-binding</keyword>
<keyword evidence="7" id="KW-1185">Reference proteome</keyword>
<protein>
    <submittedName>
        <fullName evidence="6">Restriction endonuclease subunit S</fullName>
        <ecNumber evidence="6">3.1.21.-</ecNumber>
    </submittedName>
</protein>
<dbReference type="Proteomes" id="UP001151081">
    <property type="component" value="Unassembled WGS sequence"/>
</dbReference>
<evidence type="ECO:0000313" key="6">
    <source>
        <dbReference type="EMBL" id="MDC3988189.1"/>
    </source>
</evidence>
<evidence type="ECO:0000256" key="1">
    <source>
        <dbReference type="ARBA" id="ARBA00010923"/>
    </source>
</evidence>
<feature type="region of interest" description="Disordered" evidence="4">
    <location>
        <begin position="465"/>
        <end position="509"/>
    </location>
</feature>